<dbReference type="InterPro" id="IPR012308">
    <property type="entry name" value="DNA_ligase_ATP-dep_N"/>
</dbReference>
<evidence type="ECO:0000313" key="8">
    <source>
        <dbReference type="Proteomes" id="UP001359559"/>
    </source>
</evidence>
<dbReference type="Pfam" id="PF04675">
    <property type="entry name" value="DNA_ligase_A_N"/>
    <property type="match status" value="1"/>
</dbReference>
<evidence type="ECO:0000256" key="5">
    <source>
        <dbReference type="ARBA" id="ARBA00023204"/>
    </source>
</evidence>
<dbReference type="EMBL" id="JAYKXN010000004">
    <property type="protein sequence ID" value="KAK7293343.1"/>
    <property type="molecule type" value="Genomic_DNA"/>
</dbReference>
<accession>A0AAN9PC44</accession>
<comment type="similarity">
    <text evidence="1">Belongs to the ATP-dependent DNA ligase family.</text>
</comment>
<name>A0AAN9PC44_CLITE</name>
<evidence type="ECO:0000256" key="2">
    <source>
        <dbReference type="ARBA" id="ARBA00022598"/>
    </source>
</evidence>
<evidence type="ECO:0000256" key="1">
    <source>
        <dbReference type="ARBA" id="ARBA00007572"/>
    </source>
</evidence>
<proteinExistence type="inferred from homology"/>
<keyword evidence="2" id="KW-0436">Ligase</keyword>
<evidence type="ECO:0000313" key="7">
    <source>
        <dbReference type="EMBL" id="KAK7293343.1"/>
    </source>
</evidence>
<dbReference type="InterPro" id="IPR036599">
    <property type="entry name" value="DNA_ligase_N_sf"/>
</dbReference>
<dbReference type="GO" id="GO:0005634">
    <property type="term" value="C:nucleus"/>
    <property type="evidence" value="ECO:0007669"/>
    <property type="project" value="TreeGrafter"/>
</dbReference>
<evidence type="ECO:0000259" key="6">
    <source>
        <dbReference type="Pfam" id="PF04675"/>
    </source>
</evidence>
<dbReference type="AlphaFoldDB" id="A0AAN9PC44"/>
<keyword evidence="8" id="KW-1185">Reference proteome</keyword>
<dbReference type="GO" id="GO:0003677">
    <property type="term" value="F:DNA binding"/>
    <property type="evidence" value="ECO:0007669"/>
    <property type="project" value="InterPro"/>
</dbReference>
<evidence type="ECO:0000256" key="4">
    <source>
        <dbReference type="ARBA" id="ARBA00023172"/>
    </source>
</evidence>
<dbReference type="Gene3D" id="1.10.3260.10">
    <property type="entry name" value="DNA ligase, ATP-dependent, N-terminal domain"/>
    <property type="match status" value="1"/>
</dbReference>
<evidence type="ECO:0000256" key="3">
    <source>
        <dbReference type="ARBA" id="ARBA00022763"/>
    </source>
</evidence>
<dbReference type="GO" id="GO:0005739">
    <property type="term" value="C:mitochondrion"/>
    <property type="evidence" value="ECO:0007669"/>
    <property type="project" value="TreeGrafter"/>
</dbReference>
<dbReference type="PANTHER" id="PTHR45674">
    <property type="entry name" value="DNA LIGASE 1/3 FAMILY MEMBER"/>
    <property type="match status" value="1"/>
</dbReference>
<keyword evidence="5" id="KW-0234">DNA repair</keyword>
<sequence>MLRTVTYVTLEDLVLVVYLSANRIVLVYEGLELGIGDASIIKALVKACGRTESHIKNQYKVNLCLVAKASHSSQYMMWKPDALAIKKVFNTFLLIAKCTNYSSAYLFKAASRQAVSGE</sequence>
<dbReference type="InterPro" id="IPR050191">
    <property type="entry name" value="ATP-dep_DNA_ligase"/>
</dbReference>
<organism evidence="7 8">
    <name type="scientific">Clitoria ternatea</name>
    <name type="common">Butterfly pea</name>
    <dbReference type="NCBI Taxonomy" id="43366"/>
    <lineage>
        <taxon>Eukaryota</taxon>
        <taxon>Viridiplantae</taxon>
        <taxon>Streptophyta</taxon>
        <taxon>Embryophyta</taxon>
        <taxon>Tracheophyta</taxon>
        <taxon>Spermatophyta</taxon>
        <taxon>Magnoliopsida</taxon>
        <taxon>eudicotyledons</taxon>
        <taxon>Gunneridae</taxon>
        <taxon>Pentapetalae</taxon>
        <taxon>rosids</taxon>
        <taxon>fabids</taxon>
        <taxon>Fabales</taxon>
        <taxon>Fabaceae</taxon>
        <taxon>Papilionoideae</taxon>
        <taxon>50 kb inversion clade</taxon>
        <taxon>NPAAA clade</taxon>
        <taxon>indigoferoid/millettioid clade</taxon>
        <taxon>Phaseoleae</taxon>
        <taxon>Clitoria</taxon>
    </lineage>
</organism>
<dbReference type="GO" id="GO:0006273">
    <property type="term" value="P:lagging strand elongation"/>
    <property type="evidence" value="ECO:0007669"/>
    <property type="project" value="TreeGrafter"/>
</dbReference>
<dbReference type="GO" id="GO:0003910">
    <property type="term" value="F:DNA ligase (ATP) activity"/>
    <property type="evidence" value="ECO:0007669"/>
    <property type="project" value="InterPro"/>
</dbReference>
<comment type="caution">
    <text evidence="7">The sequence shown here is derived from an EMBL/GenBank/DDBJ whole genome shotgun (WGS) entry which is preliminary data.</text>
</comment>
<dbReference type="PANTHER" id="PTHR45674:SF4">
    <property type="entry name" value="DNA LIGASE 1"/>
    <property type="match status" value="1"/>
</dbReference>
<dbReference type="Proteomes" id="UP001359559">
    <property type="component" value="Unassembled WGS sequence"/>
</dbReference>
<reference evidence="7 8" key="1">
    <citation type="submission" date="2024-01" db="EMBL/GenBank/DDBJ databases">
        <title>The genomes of 5 underutilized Papilionoideae crops provide insights into root nodulation and disease resistance.</title>
        <authorList>
            <person name="Yuan L."/>
        </authorList>
    </citation>
    <scope>NUCLEOTIDE SEQUENCE [LARGE SCALE GENOMIC DNA]</scope>
    <source>
        <strain evidence="7">LY-2023</strain>
        <tissue evidence="7">Leaf</tissue>
    </source>
</reference>
<dbReference type="GO" id="GO:0006281">
    <property type="term" value="P:DNA repair"/>
    <property type="evidence" value="ECO:0007669"/>
    <property type="project" value="UniProtKB-KW"/>
</dbReference>
<gene>
    <name evidence="7" type="ORF">RJT34_16206</name>
</gene>
<keyword evidence="4" id="KW-0233">DNA recombination</keyword>
<dbReference type="GO" id="GO:0006310">
    <property type="term" value="P:DNA recombination"/>
    <property type="evidence" value="ECO:0007669"/>
    <property type="project" value="UniProtKB-KW"/>
</dbReference>
<protein>
    <recommendedName>
        <fullName evidence="6">DNA ligase ATP-dependent N-terminal domain-containing protein</fullName>
    </recommendedName>
</protein>
<keyword evidence="3" id="KW-0227">DNA damage</keyword>
<feature type="domain" description="DNA ligase ATP-dependent N-terminal" evidence="6">
    <location>
        <begin position="6"/>
        <end position="100"/>
    </location>
</feature>
<dbReference type="SUPFAM" id="SSF117018">
    <property type="entry name" value="ATP-dependent DNA ligase DNA-binding domain"/>
    <property type="match status" value="1"/>
</dbReference>